<dbReference type="NCBIfam" id="TIGR00718">
    <property type="entry name" value="sda_alpha"/>
    <property type="match status" value="1"/>
</dbReference>
<keyword evidence="7 11" id="KW-0408">Iron</keyword>
<evidence type="ECO:0000256" key="5">
    <source>
        <dbReference type="ARBA" id="ARBA00022485"/>
    </source>
</evidence>
<dbReference type="GO" id="GO:0003941">
    <property type="term" value="F:L-serine ammonia-lyase activity"/>
    <property type="evidence" value="ECO:0007669"/>
    <property type="project" value="UniProtKB-EC"/>
</dbReference>
<comment type="catalytic activity">
    <reaction evidence="10 11">
        <text>L-serine = pyruvate + NH4(+)</text>
        <dbReference type="Rhea" id="RHEA:19169"/>
        <dbReference type="ChEBI" id="CHEBI:15361"/>
        <dbReference type="ChEBI" id="CHEBI:28938"/>
        <dbReference type="ChEBI" id="CHEBI:33384"/>
        <dbReference type="EC" id="4.3.1.17"/>
    </reaction>
</comment>
<evidence type="ECO:0000313" key="14">
    <source>
        <dbReference type="Proteomes" id="UP001254848"/>
    </source>
</evidence>
<keyword evidence="14" id="KW-1185">Reference proteome</keyword>
<keyword evidence="6 11" id="KW-0479">Metal-binding</keyword>
<evidence type="ECO:0000256" key="2">
    <source>
        <dbReference type="ARBA" id="ARBA00004742"/>
    </source>
</evidence>
<dbReference type="PANTHER" id="PTHR30182">
    <property type="entry name" value="L-SERINE DEHYDRATASE"/>
    <property type="match status" value="1"/>
</dbReference>
<evidence type="ECO:0000259" key="12">
    <source>
        <dbReference type="Pfam" id="PF03313"/>
    </source>
</evidence>
<evidence type="ECO:0000256" key="7">
    <source>
        <dbReference type="ARBA" id="ARBA00023004"/>
    </source>
</evidence>
<organism evidence="13 14">
    <name type="scientific">Anaeroselena agilis</name>
    <dbReference type="NCBI Taxonomy" id="3063788"/>
    <lineage>
        <taxon>Bacteria</taxon>
        <taxon>Bacillati</taxon>
        <taxon>Bacillota</taxon>
        <taxon>Negativicutes</taxon>
        <taxon>Acetonemataceae</taxon>
        <taxon>Anaeroselena</taxon>
    </lineage>
</organism>
<comment type="caution">
    <text evidence="13">The sequence shown here is derived from an EMBL/GenBank/DDBJ whole genome shotgun (WGS) entry which is preliminary data.</text>
</comment>
<evidence type="ECO:0000256" key="6">
    <source>
        <dbReference type="ARBA" id="ARBA00022723"/>
    </source>
</evidence>
<dbReference type="EC" id="4.3.1.17" evidence="11"/>
<keyword evidence="9 11" id="KW-0456">Lyase</keyword>
<evidence type="ECO:0000256" key="3">
    <source>
        <dbReference type="ARBA" id="ARBA00008636"/>
    </source>
</evidence>
<evidence type="ECO:0000256" key="9">
    <source>
        <dbReference type="ARBA" id="ARBA00023239"/>
    </source>
</evidence>
<comment type="pathway">
    <text evidence="2">Carbohydrate biosynthesis; gluconeogenesis.</text>
</comment>
<keyword evidence="8 11" id="KW-0411">Iron-sulfur</keyword>
<proteinExistence type="inferred from homology"/>
<evidence type="ECO:0000256" key="11">
    <source>
        <dbReference type="RuleBase" id="RU366059"/>
    </source>
</evidence>
<dbReference type="RefSeq" id="WP_413781575.1">
    <property type="nucleotide sequence ID" value="NZ_JAUOZS010000001.1"/>
</dbReference>
<gene>
    <name evidence="13" type="primary">sdaAA</name>
    <name evidence="13" type="ORF">Q4T40_17915</name>
</gene>
<evidence type="ECO:0000313" key="13">
    <source>
        <dbReference type="EMBL" id="MDT8903114.1"/>
    </source>
</evidence>
<dbReference type="InterPro" id="IPR051318">
    <property type="entry name" value="Fe-S_L-Ser"/>
</dbReference>
<dbReference type="EMBL" id="JAUOZS010000001">
    <property type="protein sequence ID" value="MDT8903114.1"/>
    <property type="molecule type" value="Genomic_DNA"/>
</dbReference>
<feature type="domain" description="Serine dehydratase-like alpha subunit" evidence="12">
    <location>
        <begin position="18"/>
        <end position="277"/>
    </location>
</feature>
<sequence>MSSIRSFGEWIRRAETAGTTLAAVITEQESRHAQRPAAAIRADMARNWRVMREAIAAGLASGEKSPSGLVGGDARLCHARLESGKALTGEIAGRAIAYALAVSEVNACMGRIVAFPTAGSCGIMPGAVAAAAETRGYSEDAIVDGLLTAAGAGLIIAENASISGAEAGCQAECGAGGAMAAAAIVQMDGGSPRQIGMAVALALKNALGLVCDPVAGLVEVPCVRRNAFYAVQALVAADMALAGVESAIPVDEVVDTMRRVGVAMPVSLRETSQGGLARTPTGLAIERRLHDKE</sequence>
<comment type="similarity">
    <text evidence="3 11">Belongs to the iron-sulfur dependent L-serine dehydratase family.</text>
</comment>
<dbReference type="PANTHER" id="PTHR30182:SF1">
    <property type="entry name" value="L-SERINE DEHYDRATASE 1"/>
    <property type="match status" value="1"/>
</dbReference>
<evidence type="ECO:0000256" key="10">
    <source>
        <dbReference type="ARBA" id="ARBA00049406"/>
    </source>
</evidence>
<evidence type="ECO:0000256" key="1">
    <source>
        <dbReference type="ARBA" id="ARBA00001966"/>
    </source>
</evidence>
<comment type="cofactor">
    <cofactor evidence="1 11">
        <name>[4Fe-4S] cluster</name>
        <dbReference type="ChEBI" id="CHEBI:49883"/>
    </cofactor>
</comment>
<dbReference type="InterPro" id="IPR004642">
    <property type="entry name" value="Ser_deHydtase_asu"/>
</dbReference>
<keyword evidence="4 11" id="KW-0312">Gluconeogenesis</keyword>
<keyword evidence="5 11" id="KW-0004">4Fe-4S</keyword>
<reference evidence="13 14" key="1">
    <citation type="submission" date="2023-07" db="EMBL/GenBank/DDBJ databases">
        <title>The novel representative of Negativicutes class, Anaeroselena agilis gen. nov. sp. nov.</title>
        <authorList>
            <person name="Prokofeva M.I."/>
            <person name="Elcheninov A.G."/>
            <person name="Klyukina A."/>
            <person name="Kublanov I.V."/>
            <person name="Frolov E.N."/>
            <person name="Podosokorskaya O.A."/>
        </authorList>
    </citation>
    <scope>NUCLEOTIDE SEQUENCE [LARGE SCALE GENOMIC DNA]</scope>
    <source>
        <strain evidence="13 14">4137-cl</strain>
    </source>
</reference>
<evidence type="ECO:0000256" key="8">
    <source>
        <dbReference type="ARBA" id="ARBA00023014"/>
    </source>
</evidence>
<protein>
    <recommendedName>
        <fullName evidence="11">L-serine dehydratase</fullName>
        <ecNumber evidence="11">4.3.1.17</ecNumber>
    </recommendedName>
</protein>
<accession>A0ABU3P233</accession>
<evidence type="ECO:0000256" key="4">
    <source>
        <dbReference type="ARBA" id="ARBA00022432"/>
    </source>
</evidence>
<name>A0ABU3P233_9FIRM</name>
<dbReference type="Pfam" id="PF03313">
    <property type="entry name" value="SDH_alpha"/>
    <property type="match status" value="1"/>
</dbReference>
<dbReference type="InterPro" id="IPR005130">
    <property type="entry name" value="Ser_deHydtase-like_asu"/>
</dbReference>
<dbReference type="Proteomes" id="UP001254848">
    <property type="component" value="Unassembled WGS sequence"/>
</dbReference>